<evidence type="ECO:0000259" key="5">
    <source>
        <dbReference type="Pfam" id="PF00389"/>
    </source>
</evidence>
<dbReference type="AlphaFoldDB" id="A0AA42CSI5"/>
<dbReference type="GO" id="GO:0051287">
    <property type="term" value="F:NAD binding"/>
    <property type="evidence" value="ECO:0007669"/>
    <property type="project" value="InterPro"/>
</dbReference>
<comment type="caution">
    <text evidence="7">The sequence shown here is derived from an EMBL/GenBank/DDBJ whole genome shotgun (WGS) entry which is preliminary data.</text>
</comment>
<evidence type="ECO:0000256" key="1">
    <source>
        <dbReference type="ARBA" id="ARBA00005854"/>
    </source>
</evidence>
<evidence type="ECO:0000259" key="6">
    <source>
        <dbReference type="Pfam" id="PF02826"/>
    </source>
</evidence>
<organism evidence="7 8">
    <name type="scientific">Sphingomonas lycopersici</name>
    <dbReference type="NCBI Taxonomy" id="2951807"/>
    <lineage>
        <taxon>Bacteria</taxon>
        <taxon>Pseudomonadati</taxon>
        <taxon>Pseudomonadota</taxon>
        <taxon>Alphaproteobacteria</taxon>
        <taxon>Sphingomonadales</taxon>
        <taxon>Sphingomonadaceae</taxon>
        <taxon>Sphingomonas</taxon>
    </lineage>
</organism>
<evidence type="ECO:0000313" key="7">
    <source>
        <dbReference type="EMBL" id="MCW6537334.1"/>
    </source>
</evidence>
<evidence type="ECO:0000256" key="2">
    <source>
        <dbReference type="ARBA" id="ARBA00023002"/>
    </source>
</evidence>
<keyword evidence="8" id="KW-1185">Reference proteome</keyword>
<keyword evidence="3" id="KW-0520">NAD</keyword>
<reference evidence="7" key="1">
    <citation type="submission" date="2022-06" db="EMBL/GenBank/DDBJ databases">
        <title>Sphingomonas sp. nov. isolated from rhizosphere soil of tomato.</title>
        <authorList>
            <person name="Dong H."/>
            <person name="Gao R."/>
        </authorList>
    </citation>
    <scope>NUCLEOTIDE SEQUENCE</scope>
    <source>
        <strain evidence="7">MMSM24</strain>
    </source>
</reference>
<dbReference type="InterPro" id="IPR006139">
    <property type="entry name" value="D-isomer_2_OHA_DH_cat_dom"/>
</dbReference>
<evidence type="ECO:0000256" key="4">
    <source>
        <dbReference type="RuleBase" id="RU003719"/>
    </source>
</evidence>
<dbReference type="Pfam" id="PF00389">
    <property type="entry name" value="2-Hacid_dh"/>
    <property type="match status" value="1"/>
</dbReference>
<dbReference type="PANTHER" id="PTHR43761:SF1">
    <property type="entry name" value="D-ISOMER SPECIFIC 2-HYDROXYACID DEHYDROGENASE CATALYTIC DOMAIN-CONTAINING PROTEIN-RELATED"/>
    <property type="match status" value="1"/>
</dbReference>
<dbReference type="GO" id="GO:0016616">
    <property type="term" value="F:oxidoreductase activity, acting on the CH-OH group of donors, NAD or NADP as acceptor"/>
    <property type="evidence" value="ECO:0007669"/>
    <property type="project" value="InterPro"/>
</dbReference>
<comment type="similarity">
    <text evidence="1 4">Belongs to the D-isomer specific 2-hydroxyacid dehydrogenase family.</text>
</comment>
<feature type="domain" description="D-isomer specific 2-hydroxyacid dehydrogenase catalytic" evidence="5">
    <location>
        <begin position="41"/>
        <end position="303"/>
    </location>
</feature>
<dbReference type="Pfam" id="PF02826">
    <property type="entry name" value="2-Hacid_dh_C"/>
    <property type="match status" value="1"/>
</dbReference>
<dbReference type="RefSeq" id="WP_265271324.1">
    <property type="nucleotide sequence ID" value="NZ_JANFAV010000021.1"/>
</dbReference>
<accession>A0AA42CSI5</accession>
<feature type="domain" description="D-isomer specific 2-hydroxyacid dehydrogenase NAD-binding" evidence="6">
    <location>
        <begin position="101"/>
        <end position="272"/>
    </location>
</feature>
<gene>
    <name evidence="7" type="ORF">NEE01_21355</name>
</gene>
<name>A0AA42CSI5_9SPHN</name>
<dbReference type="EMBL" id="JANFAV010000021">
    <property type="protein sequence ID" value="MCW6537334.1"/>
    <property type="molecule type" value="Genomic_DNA"/>
</dbReference>
<dbReference type="PROSITE" id="PS00671">
    <property type="entry name" value="D_2_HYDROXYACID_DH_3"/>
    <property type="match status" value="1"/>
</dbReference>
<dbReference type="Proteomes" id="UP001165565">
    <property type="component" value="Unassembled WGS sequence"/>
</dbReference>
<keyword evidence="2 4" id="KW-0560">Oxidoreductase</keyword>
<sequence>MKLAIDTIPSAGFQAQIDAAFGAGAVQPFAPGNPPPADTEVLLHVLAPVSAAAIAGAPGLRLIQKLGVGVNTIALDAAKAQGVAVCNMPGVNAQAVAECALTLLLAVLRRTVALDAATRAGQWAVPSAVLDTMGEVAGRTIGLVGMGNSAARLARALEALGAEVVFTARTHHADKPWRQLPLDQLLAISAVVSLHVPLTDETANLVDPLAMKRGAVLINVARGGLVDEARLAEALRSGHLRGAGLDVFATEPVDRADPLLALPNVVVSPHVAWQTPETLARSLAAAAENVRRLAAGDPLLNQVI</sequence>
<dbReference type="InterPro" id="IPR036291">
    <property type="entry name" value="NAD(P)-bd_dom_sf"/>
</dbReference>
<dbReference type="PANTHER" id="PTHR43761">
    <property type="entry name" value="D-ISOMER SPECIFIC 2-HYDROXYACID DEHYDROGENASE FAMILY PROTEIN (AFU_ORTHOLOGUE AFUA_1G13630)"/>
    <property type="match status" value="1"/>
</dbReference>
<evidence type="ECO:0000313" key="8">
    <source>
        <dbReference type="Proteomes" id="UP001165565"/>
    </source>
</evidence>
<dbReference type="InterPro" id="IPR029753">
    <property type="entry name" value="D-isomer_DH_CS"/>
</dbReference>
<dbReference type="SUPFAM" id="SSF51735">
    <property type="entry name" value="NAD(P)-binding Rossmann-fold domains"/>
    <property type="match status" value="1"/>
</dbReference>
<proteinExistence type="inferred from homology"/>
<dbReference type="InterPro" id="IPR006140">
    <property type="entry name" value="D-isomer_DH_NAD-bd"/>
</dbReference>
<protein>
    <submittedName>
        <fullName evidence="7">Hydroxyacid dehydrogenase</fullName>
    </submittedName>
</protein>
<dbReference type="Gene3D" id="3.40.50.720">
    <property type="entry name" value="NAD(P)-binding Rossmann-like Domain"/>
    <property type="match status" value="2"/>
</dbReference>
<evidence type="ECO:0000256" key="3">
    <source>
        <dbReference type="ARBA" id="ARBA00023027"/>
    </source>
</evidence>
<dbReference type="SUPFAM" id="SSF52283">
    <property type="entry name" value="Formate/glycerate dehydrogenase catalytic domain-like"/>
    <property type="match status" value="1"/>
</dbReference>
<dbReference type="InterPro" id="IPR050418">
    <property type="entry name" value="D-iso_2-hydroxyacid_DH_PdxB"/>
</dbReference>